<evidence type="ECO:0000256" key="1">
    <source>
        <dbReference type="SAM" id="Coils"/>
    </source>
</evidence>
<proteinExistence type="predicted"/>
<evidence type="ECO:0000256" key="2">
    <source>
        <dbReference type="SAM" id="MobiDB-lite"/>
    </source>
</evidence>
<comment type="caution">
    <text evidence="3">The sequence shown here is derived from an EMBL/GenBank/DDBJ whole genome shotgun (WGS) entry which is preliminary data.</text>
</comment>
<feature type="coiled-coil region" evidence="1">
    <location>
        <begin position="371"/>
        <end position="405"/>
    </location>
</feature>
<keyword evidence="1" id="KW-0175">Coiled coil</keyword>
<protein>
    <submittedName>
        <fullName evidence="3">Uncharacterized protein</fullName>
    </submittedName>
</protein>
<accession>A0A5N5LGD2</accession>
<feature type="coiled-coil region" evidence="1">
    <location>
        <begin position="1158"/>
        <end position="1192"/>
    </location>
</feature>
<evidence type="ECO:0000313" key="4">
    <source>
        <dbReference type="Proteomes" id="UP000326939"/>
    </source>
</evidence>
<evidence type="ECO:0000313" key="3">
    <source>
        <dbReference type="EMBL" id="KAB5541026.1"/>
    </source>
</evidence>
<feature type="region of interest" description="Disordered" evidence="2">
    <location>
        <begin position="1930"/>
        <end position="1959"/>
    </location>
</feature>
<dbReference type="PANTHER" id="PTHR37261:SF1">
    <property type="entry name" value="40S RIBOSOMAL PROTEIN S27"/>
    <property type="match status" value="1"/>
</dbReference>
<dbReference type="PANTHER" id="PTHR37261">
    <property type="entry name" value="40S RIBOSOMAL PROTEIN S27"/>
    <property type="match status" value="1"/>
</dbReference>
<feature type="compositionally biased region" description="Basic and acidic residues" evidence="2">
    <location>
        <begin position="1936"/>
        <end position="1954"/>
    </location>
</feature>
<dbReference type="Proteomes" id="UP000326939">
    <property type="component" value="Chromosome 9"/>
</dbReference>
<organism evidence="3 4">
    <name type="scientific">Salix brachista</name>
    <dbReference type="NCBI Taxonomy" id="2182728"/>
    <lineage>
        <taxon>Eukaryota</taxon>
        <taxon>Viridiplantae</taxon>
        <taxon>Streptophyta</taxon>
        <taxon>Embryophyta</taxon>
        <taxon>Tracheophyta</taxon>
        <taxon>Spermatophyta</taxon>
        <taxon>Magnoliopsida</taxon>
        <taxon>eudicotyledons</taxon>
        <taxon>Gunneridae</taxon>
        <taxon>Pentapetalae</taxon>
        <taxon>rosids</taxon>
        <taxon>fabids</taxon>
        <taxon>Malpighiales</taxon>
        <taxon>Salicaceae</taxon>
        <taxon>Saliceae</taxon>
        <taxon>Salix</taxon>
    </lineage>
</organism>
<keyword evidence="4" id="KW-1185">Reference proteome</keyword>
<name>A0A5N5LGD2_9ROSI</name>
<dbReference type="EMBL" id="VDCV01000009">
    <property type="protein sequence ID" value="KAB5541026.1"/>
    <property type="molecule type" value="Genomic_DNA"/>
</dbReference>
<reference evidence="4" key="1">
    <citation type="journal article" date="2019" name="Gigascience">
        <title>De novo genome assembly of the endangered Acer yangbiense, a plant species with extremely small populations endemic to Yunnan Province, China.</title>
        <authorList>
            <person name="Yang J."/>
            <person name="Wariss H.M."/>
            <person name="Tao L."/>
            <person name="Zhang R."/>
            <person name="Yun Q."/>
            <person name="Hollingsworth P."/>
            <person name="Dao Z."/>
            <person name="Luo G."/>
            <person name="Guo H."/>
            <person name="Ma Y."/>
            <person name="Sun W."/>
        </authorList>
    </citation>
    <scope>NUCLEOTIDE SEQUENCE [LARGE SCALE GENOMIC DNA]</scope>
    <source>
        <strain evidence="4">cv. br00</strain>
    </source>
</reference>
<sequence>MESSENYASNDASWTAAANWTIVAGSLVNSLTFESTPSLIRYDDNNDHHQISPVDSKSEPPLILYTPPDSAPCEITINFAQKHEVRQVYVRSTARVYEIYSAPELQSSNEYLCTVRCDIAARNEEVQHATNIEAAVLAHARSSIQELAEEKLRNGRILPPNEDDWVEVRVYDSPPVINRNSSSDSDMNPKRNSQSNTIRGMLICLAYPEQDVDAKCGVEPCNISCNGSFSPSLDLYEATTEITDSKPCTSLTIRLLALQNKGCVCVDELYVFGDPVGTNSLDNQVSSMENSVGNSRMAMRVPAFFQLSKTKGIGGGEDRYNIDTRERQELQEIGSKEAAPIDAEKKIQEEARLHKVLDQLFSRVNRIEDLLLRFEESINNIDVRLQRVEQQLDVLTKKIENSVLVSCTRISAPEFSCSESETNSFYNSGSGDISDMACEANKSHSPSPLTSFLADATPVSVNDTNLQPVLVVTAPEFSNYDDEVEENHVVSIDDALAYAPAGFLSSSSMWSQKYSQTIAVKAPDFPTEEENTNEKVAPPVVESELNIDTSTYFSESDGTEHMRNSLFSVANITTLKDDENLMRSLDDDRSLKMVEGVDEQCHHSEDHVVERQELQEIGSKEVAPVDAEKKIQEDVRLYKVVRPTSKPVQHGMLEQVLNTESKSDISRNHCEGVLDQLFSRVNRIEVEDHVVESVKESSKVKENHVVSIDDALAYAPAGFLSSSSMWSQKYSQTVAVKAPDFPIEEENTNERVAPPVVESELNIDTSTYFSESDGTEHMGNSLFYVANITTLKDDENLMRSLDDDRSLKMVEGVDEQCHHSEDHAVERQELQEIGSKEAAPVDAEKKTQEEARLHKVVGPTSKPVQHEVLEEVSNTESKSDISRNHCEAAVLAHARSSIQELAEEKLRNGRILPPKEDDWVEVRVYDSPPVINRNSSSDSDMNPNRNSQSNTIRGMLICLAYPEQDVDAKCGVEPCNISCNGSFPPSLDLYEATTEITDSKPSTSLTIRLLALQNKGYVCVDELYVFGDPVGTNSLDNQVSSMENSVGNSRMAMRVPAFFQLSKTKGIGGGEDRYNIDTRERQELQEIGSKEAAPVDAEKKTQEEARLHKVVGPTSKPVQHEILQQVSNTENKSDISRSHCEGVLDQLFSRVNRIEDLLLRFEESINNIDVRLQQVEQQLDVLTKKIENSVLVSCTRISAPEFSCSESETNSFYNSGSGDISDMACEANKSHSPSPLTSFLADATPVSVNDTNLQPVLVVTAPEFSNYDDEVEENHVVSIDDALAYAPAGFLSSSSMWSQKYSQTIAVKAPDFPTEEENTNEKVAPPVVESGLHIDTSTYFSESDGTEHMGNSLFYVTNITTLKDDENLMRSLDDENLMRSLDDDRSLKMVEGVDEQCHHSEDHVVERQELQEIGSKEVAPVDAEKKIQEDVRLYEVVRPTSKPVQHGMLEQVLNTESKSDISRNHCEGVLDQLFSRVNRIEVEDHVVESVKESSKVKENHVVSIDDALAYAPAGFLSSSSIWSQKYSQTIAVKAPDFPIEEENTNERVAPPVVESELNIDTSTYFSESDGTEHMGNSLFYVANITTLKDDENLMRSLDDDRSLKMVEGVDEQCHHSEDHAVERQELQEIGSKEAAPVDAEKKTQEEARLHKVVGPTSKPVQHEILQQVSNTESKSDISRSHCEGVLDQLFSRVNRIEDLLLRFEESMLKPINSIDVRLQQVEKQLDVLAKKSENCALVSCTRFSAPEFSCSESKTSSFYNNGSGDISCMACESPQFSNYDDEVEDHAVELEKESPKVKENHVVSIDDALAYAPAGFLSSSSMWSQKYSQTVAVKAPDFPTEDTNEKVVPLMDDENLMRSLDDDRSLKMVEGVDEQCHHSEDHAVERQELQEIGSKEAVPVDAEKKIQEDVRLHRVVRPTSKPVQHDVLEEVSNTESKSDISRNHCEDPFHEGRGASEQLPQNFSVGGEISVDEITVGAEISEVAVSNELVASTEGIEEESKQEVPQKIVDLSRASSIVDLESPILEVKFVSQGHLGIKSPLEALLAGMPDLEIDVPSVMEDKNDGSGISDQCNLTLVEDSGATASGADTTFQWDMDHHSLYETPSKMEADELHDCYTSSGQKMSASILI</sequence>
<gene>
    <name evidence="3" type="ORF">DKX38_014000</name>
</gene>